<dbReference type="CDD" id="cd03801">
    <property type="entry name" value="GT4_PimA-like"/>
    <property type="match status" value="1"/>
</dbReference>
<name>A0A9D5JXL7_9BACT</name>
<reference evidence="2" key="1">
    <citation type="submission" date="2019-11" db="EMBL/GenBank/DDBJ databases">
        <title>Microbial mats filling the niche in hypersaline microbial mats.</title>
        <authorList>
            <person name="Wong H.L."/>
            <person name="Macleod F.I."/>
            <person name="White R.A. III"/>
            <person name="Burns B.P."/>
        </authorList>
    </citation>
    <scope>NUCLEOTIDE SEQUENCE</scope>
    <source>
        <strain evidence="2">Rbin_158</strain>
    </source>
</reference>
<feature type="domain" description="Glycosyl transferase family 1" evidence="1">
    <location>
        <begin position="187"/>
        <end position="336"/>
    </location>
</feature>
<dbReference type="GO" id="GO:0016757">
    <property type="term" value="F:glycosyltransferase activity"/>
    <property type="evidence" value="ECO:0007669"/>
    <property type="project" value="InterPro"/>
</dbReference>
<dbReference type="InterPro" id="IPR001296">
    <property type="entry name" value="Glyco_trans_1"/>
</dbReference>
<gene>
    <name evidence="2" type="ORF">GF339_15700</name>
</gene>
<sequence>MTLFIINAHPQDVVGGSEIQCDLLAAGLTRAGHDVIYLAVNGRQPQYETIYPVVPCSLKWRELHSLVRRYQPALVYWRFNKRKFLTSVLMFKILHVKVVFAISHRHDVMKWSHKVLGKDAGTVTKRVRLWSARSRQLLSRRMNHLGYRLVDGVIAQLDSQAGKLPVQKQVVIPNSVDPSAVPFAWTSSFVLWVGTIKTVKNPEAYVELAQRLQDLQVDFLMVGTIHHARYKYLAQTSKLPPHFQHLGAKSYAEVNGILQQSLFLVHTCEPEGLPNIFLQAWMRGKPTISLFYDPDQIIQTHGLGYVSGDLDQCARDARALIEDAALRQEMGHRAKHYADAHFRLETNLAAFEAFVQDLCRE</sequence>
<dbReference type="EMBL" id="WJJP01000516">
    <property type="protein sequence ID" value="MBD3326029.1"/>
    <property type="molecule type" value="Genomic_DNA"/>
</dbReference>
<dbReference type="Proteomes" id="UP000649604">
    <property type="component" value="Unassembled WGS sequence"/>
</dbReference>
<dbReference type="PANTHER" id="PTHR12526">
    <property type="entry name" value="GLYCOSYLTRANSFERASE"/>
    <property type="match status" value="1"/>
</dbReference>
<evidence type="ECO:0000313" key="3">
    <source>
        <dbReference type="Proteomes" id="UP000649604"/>
    </source>
</evidence>
<dbReference type="Gene3D" id="3.40.50.2000">
    <property type="entry name" value="Glycogen Phosphorylase B"/>
    <property type="match status" value="2"/>
</dbReference>
<evidence type="ECO:0000313" key="2">
    <source>
        <dbReference type="EMBL" id="MBD3326029.1"/>
    </source>
</evidence>
<dbReference type="Pfam" id="PF00534">
    <property type="entry name" value="Glycos_transf_1"/>
    <property type="match status" value="1"/>
</dbReference>
<protein>
    <submittedName>
        <fullName evidence="2">Glycosyltransferase</fullName>
    </submittedName>
</protein>
<organism evidence="2 3">
    <name type="scientific">candidate division KSB3 bacterium</name>
    <dbReference type="NCBI Taxonomy" id="2044937"/>
    <lineage>
        <taxon>Bacteria</taxon>
        <taxon>candidate division KSB3</taxon>
    </lineage>
</organism>
<evidence type="ECO:0000259" key="1">
    <source>
        <dbReference type="Pfam" id="PF00534"/>
    </source>
</evidence>
<dbReference type="SUPFAM" id="SSF53756">
    <property type="entry name" value="UDP-Glycosyltransferase/glycogen phosphorylase"/>
    <property type="match status" value="1"/>
</dbReference>
<dbReference type="AlphaFoldDB" id="A0A9D5JXL7"/>
<comment type="caution">
    <text evidence="2">The sequence shown here is derived from an EMBL/GenBank/DDBJ whole genome shotgun (WGS) entry which is preliminary data.</text>
</comment>
<proteinExistence type="predicted"/>
<dbReference type="PANTHER" id="PTHR12526:SF638">
    <property type="entry name" value="SPORE COAT PROTEIN SA"/>
    <property type="match status" value="1"/>
</dbReference>
<accession>A0A9D5JXL7</accession>